<accession>A0A8T1TWD9</accession>
<evidence type="ECO:0000313" key="3">
    <source>
        <dbReference type="Proteomes" id="UP000688947"/>
    </source>
</evidence>
<evidence type="ECO:0000313" key="2">
    <source>
        <dbReference type="EMBL" id="KAG6949376.1"/>
    </source>
</evidence>
<sequence>MSGAYAGAGAHVLDEFRYFLCDDATISGTSQFEVLHQHYADASVPTKGMLIEDFIMMDNINMNLEIQQHACDYLALRQLCQCFPNGEGVLRAVLEPMPLYQEKREPGLNQQKAVPGGDGAENAAAQTYTIALNFVIGVVLMIISFVLDVIRGTTSDIDSVLIFVWCLSPRFNLGNSLLHIVMLDTVSIRFSKDEETSPFITVHMGFELTIVLLTAIAYMTIAVRLDYSKTFAKEALRVASGGADGDAVKLIGLRKSRLAAKQATDHTRGGVTFYEASGDDN</sequence>
<gene>
    <name evidence="2" type="ORF">JG687_00014905</name>
</gene>
<dbReference type="VEuPathDB" id="FungiDB:PC110_g3944"/>
<dbReference type="OrthoDB" id="10635896at2759"/>
<evidence type="ECO:0000256" key="1">
    <source>
        <dbReference type="SAM" id="Phobius"/>
    </source>
</evidence>
<keyword evidence="1" id="KW-0812">Transmembrane</keyword>
<dbReference type="AlphaFoldDB" id="A0A8T1TWD9"/>
<protein>
    <submittedName>
        <fullName evidence="2">Uncharacterized protein</fullName>
    </submittedName>
</protein>
<feature type="transmembrane region" description="Helical" evidence="1">
    <location>
        <begin position="202"/>
        <end position="223"/>
    </location>
</feature>
<reference evidence="2" key="1">
    <citation type="submission" date="2021-01" db="EMBL/GenBank/DDBJ databases">
        <title>Phytophthora aleatoria, a newly-described species from Pinus radiata is distinct from Phytophthora cactorum isolates based on comparative genomics.</title>
        <authorList>
            <person name="Mcdougal R."/>
            <person name="Panda P."/>
            <person name="Williams N."/>
            <person name="Studholme D.J."/>
        </authorList>
    </citation>
    <scope>NUCLEOTIDE SEQUENCE</scope>
    <source>
        <strain evidence="2">NZFS 3830</strain>
    </source>
</reference>
<keyword evidence="1" id="KW-0472">Membrane</keyword>
<keyword evidence="1" id="KW-1133">Transmembrane helix</keyword>
<feature type="transmembrane region" description="Helical" evidence="1">
    <location>
        <begin position="130"/>
        <end position="150"/>
    </location>
</feature>
<proteinExistence type="predicted"/>
<organism evidence="2 3">
    <name type="scientific">Phytophthora cactorum</name>
    <dbReference type="NCBI Taxonomy" id="29920"/>
    <lineage>
        <taxon>Eukaryota</taxon>
        <taxon>Sar</taxon>
        <taxon>Stramenopiles</taxon>
        <taxon>Oomycota</taxon>
        <taxon>Peronosporomycetes</taxon>
        <taxon>Peronosporales</taxon>
        <taxon>Peronosporaceae</taxon>
        <taxon>Phytophthora</taxon>
    </lineage>
</organism>
<comment type="caution">
    <text evidence="2">The sequence shown here is derived from an EMBL/GenBank/DDBJ whole genome shotgun (WGS) entry which is preliminary data.</text>
</comment>
<dbReference type="EMBL" id="JAENGZ010001257">
    <property type="protein sequence ID" value="KAG6949376.1"/>
    <property type="molecule type" value="Genomic_DNA"/>
</dbReference>
<name>A0A8T1TWD9_9STRA</name>
<dbReference type="Proteomes" id="UP000688947">
    <property type="component" value="Unassembled WGS sequence"/>
</dbReference>